<dbReference type="AlphaFoldDB" id="A0A6N8IU60"/>
<keyword evidence="8" id="KW-1185">Reference proteome</keyword>
<dbReference type="EMBL" id="WSEL01000003">
    <property type="protein sequence ID" value="MVQ29453.1"/>
    <property type="molecule type" value="Genomic_DNA"/>
</dbReference>
<dbReference type="PROSITE" id="PS00079">
    <property type="entry name" value="MULTICOPPER_OXIDASE1"/>
    <property type="match status" value="1"/>
</dbReference>
<dbReference type="GO" id="GO:0042597">
    <property type="term" value="C:periplasmic space"/>
    <property type="evidence" value="ECO:0007669"/>
    <property type="project" value="UniProtKB-SubCell"/>
</dbReference>
<comment type="subcellular location">
    <subcellularLocation>
        <location evidence="1">Periplasm</location>
    </subcellularLocation>
</comment>
<dbReference type="CDD" id="cd04211">
    <property type="entry name" value="Cupredoxin_like_2"/>
    <property type="match status" value="1"/>
</dbReference>
<evidence type="ECO:0000256" key="2">
    <source>
        <dbReference type="ARBA" id="ARBA00022723"/>
    </source>
</evidence>
<sequence>MAVLAGPQEPPARPAALHPRGRGLAARAAGALTREDAMHQSTIGLLALALAAAGAHAADTGHAGHAGHDHAGHHAGAAQTDWGRPGNAKAVTRTIDITMTDAMRFTPDRLEIRQGETVRLRVRNAGKLDHELVLGTRPALEAHAAQMQQAAPMVHHEDEAGVEVKPGRRGELVWHFNRAGDFHYACLLPGHYQAGMIGSLRVVPAGKESPR</sequence>
<dbReference type="InterPro" id="IPR008972">
    <property type="entry name" value="Cupredoxin"/>
</dbReference>
<name>A0A6N8IU60_9BURK</name>
<reference evidence="7 8" key="1">
    <citation type="submission" date="2019-12" db="EMBL/GenBank/DDBJ databases">
        <authorList>
            <person name="Huq M.A."/>
        </authorList>
    </citation>
    <scope>NUCLEOTIDE SEQUENCE [LARGE SCALE GENOMIC DNA]</scope>
    <source>
        <strain evidence="7 8">MAH-25</strain>
    </source>
</reference>
<evidence type="ECO:0000313" key="7">
    <source>
        <dbReference type="EMBL" id="MVQ29453.1"/>
    </source>
</evidence>
<comment type="caution">
    <text evidence="7">The sequence shown here is derived from an EMBL/GenBank/DDBJ whole genome shotgun (WGS) entry which is preliminary data.</text>
</comment>
<keyword evidence="2" id="KW-0479">Metal-binding</keyword>
<gene>
    <name evidence="7" type="ORF">GON04_08340</name>
</gene>
<dbReference type="InterPro" id="IPR050845">
    <property type="entry name" value="Cu-binding_ET"/>
</dbReference>
<evidence type="ECO:0000256" key="1">
    <source>
        <dbReference type="ARBA" id="ARBA00004418"/>
    </source>
</evidence>
<keyword evidence="3" id="KW-0574">Periplasm</keyword>
<dbReference type="Pfam" id="PF00127">
    <property type="entry name" value="Copper-bind"/>
    <property type="match status" value="1"/>
</dbReference>
<dbReference type="InterPro" id="IPR033138">
    <property type="entry name" value="Cu_oxidase_CS"/>
</dbReference>
<evidence type="ECO:0000256" key="4">
    <source>
        <dbReference type="ARBA" id="ARBA00023008"/>
    </source>
</evidence>
<feature type="domain" description="Blue (type 1) copper" evidence="6">
    <location>
        <begin position="97"/>
        <end position="202"/>
    </location>
</feature>
<keyword evidence="4" id="KW-0186">Copper</keyword>
<dbReference type="SUPFAM" id="SSF49503">
    <property type="entry name" value="Cupredoxins"/>
    <property type="match status" value="1"/>
</dbReference>
<dbReference type="GO" id="GO:0005507">
    <property type="term" value="F:copper ion binding"/>
    <property type="evidence" value="ECO:0007669"/>
    <property type="project" value="InterPro"/>
</dbReference>
<dbReference type="GO" id="GO:0009055">
    <property type="term" value="F:electron transfer activity"/>
    <property type="evidence" value="ECO:0007669"/>
    <property type="project" value="InterPro"/>
</dbReference>
<dbReference type="InterPro" id="IPR000923">
    <property type="entry name" value="BlueCu_1"/>
</dbReference>
<accession>A0A6N8IU60</accession>
<evidence type="ECO:0000256" key="3">
    <source>
        <dbReference type="ARBA" id="ARBA00022764"/>
    </source>
</evidence>
<protein>
    <submittedName>
        <fullName evidence="7">Plastocyanin</fullName>
    </submittedName>
</protein>
<proteinExistence type="predicted"/>
<feature type="region of interest" description="Disordered" evidence="5">
    <location>
        <begin position="59"/>
        <end position="87"/>
    </location>
</feature>
<organism evidence="7 8">
    <name type="scientific">Ramlibacter pinisoli</name>
    <dbReference type="NCBI Taxonomy" id="2682844"/>
    <lineage>
        <taxon>Bacteria</taxon>
        <taxon>Pseudomonadati</taxon>
        <taxon>Pseudomonadota</taxon>
        <taxon>Betaproteobacteria</taxon>
        <taxon>Burkholderiales</taxon>
        <taxon>Comamonadaceae</taxon>
        <taxon>Ramlibacter</taxon>
    </lineage>
</organism>
<dbReference type="Gene3D" id="2.60.40.420">
    <property type="entry name" value="Cupredoxins - blue copper proteins"/>
    <property type="match status" value="1"/>
</dbReference>
<feature type="region of interest" description="Disordered" evidence="5">
    <location>
        <begin position="1"/>
        <end position="22"/>
    </location>
</feature>
<dbReference type="PANTHER" id="PTHR38439:SF3">
    <property type="entry name" value="COPPER-RESISTANT CUPROPROTEIN COPI"/>
    <property type="match status" value="1"/>
</dbReference>
<evidence type="ECO:0000256" key="5">
    <source>
        <dbReference type="SAM" id="MobiDB-lite"/>
    </source>
</evidence>
<dbReference type="PANTHER" id="PTHR38439">
    <property type="entry name" value="AURACYANIN-B"/>
    <property type="match status" value="1"/>
</dbReference>
<evidence type="ECO:0000313" key="8">
    <source>
        <dbReference type="Proteomes" id="UP000469385"/>
    </source>
</evidence>
<evidence type="ECO:0000259" key="6">
    <source>
        <dbReference type="Pfam" id="PF00127"/>
    </source>
</evidence>
<dbReference type="Proteomes" id="UP000469385">
    <property type="component" value="Unassembled WGS sequence"/>
</dbReference>